<dbReference type="EMBL" id="CP046052">
    <property type="protein sequence ID" value="QGM46702.1"/>
    <property type="molecule type" value="Genomic_DNA"/>
</dbReference>
<keyword evidence="2" id="KW-1133">Transmembrane helix</keyword>
<evidence type="ECO:0000256" key="1">
    <source>
        <dbReference type="SAM" id="MobiDB-lite"/>
    </source>
</evidence>
<feature type="transmembrane region" description="Helical" evidence="2">
    <location>
        <begin position="79"/>
        <end position="103"/>
    </location>
</feature>
<dbReference type="OrthoDB" id="5737744at2"/>
<dbReference type="RefSeq" id="WP_136497585.1">
    <property type="nucleotide sequence ID" value="NZ_CP046052.1"/>
</dbReference>
<evidence type="ECO:0000313" key="4">
    <source>
        <dbReference type="Proteomes" id="UP000309061"/>
    </source>
</evidence>
<accession>A0A6B8KGE6</accession>
<proteinExistence type="predicted"/>
<dbReference type="AlphaFoldDB" id="A0A6B8KGE6"/>
<reference evidence="3 4" key="1">
    <citation type="submission" date="2019-11" db="EMBL/GenBank/DDBJ databases">
        <title>The genome sequence of Methylocystis heyeri.</title>
        <authorList>
            <person name="Oshkin I.Y."/>
            <person name="Miroshnikov K."/>
            <person name="Dedysh S.N."/>
        </authorList>
    </citation>
    <scope>NUCLEOTIDE SEQUENCE [LARGE SCALE GENOMIC DNA]</scope>
    <source>
        <strain evidence="3 4">H2</strain>
    </source>
</reference>
<keyword evidence="2" id="KW-0472">Membrane</keyword>
<dbReference type="Proteomes" id="UP000309061">
    <property type="component" value="Chromosome"/>
</dbReference>
<dbReference type="KEGG" id="mhey:H2LOC_013920"/>
<name>A0A6B8KGE6_9HYPH</name>
<evidence type="ECO:0000256" key="2">
    <source>
        <dbReference type="SAM" id="Phobius"/>
    </source>
</evidence>
<organism evidence="3 4">
    <name type="scientific">Methylocystis heyeri</name>
    <dbReference type="NCBI Taxonomy" id="391905"/>
    <lineage>
        <taxon>Bacteria</taxon>
        <taxon>Pseudomonadati</taxon>
        <taxon>Pseudomonadota</taxon>
        <taxon>Alphaproteobacteria</taxon>
        <taxon>Hyphomicrobiales</taxon>
        <taxon>Methylocystaceae</taxon>
        <taxon>Methylocystis</taxon>
    </lineage>
</organism>
<gene>
    <name evidence="3" type="ORF">H2LOC_013920</name>
</gene>
<evidence type="ECO:0000313" key="3">
    <source>
        <dbReference type="EMBL" id="QGM46702.1"/>
    </source>
</evidence>
<keyword evidence="2" id="KW-0812">Transmembrane</keyword>
<keyword evidence="4" id="KW-1185">Reference proteome</keyword>
<dbReference type="Pfam" id="PF14373">
    <property type="entry name" value="Imm_superinfect"/>
    <property type="match status" value="1"/>
</dbReference>
<feature type="transmembrane region" description="Helical" evidence="2">
    <location>
        <begin position="47"/>
        <end position="72"/>
    </location>
</feature>
<feature type="region of interest" description="Disordered" evidence="1">
    <location>
        <begin position="111"/>
        <end position="131"/>
    </location>
</feature>
<protein>
    <submittedName>
        <fullName evidence="3">Superinfection immunity protein</fullName>
    </submittedName>
</protein>
<sequence>MRVLKIVFLGLAALACWFLTALAAYYSAPTWFRSYPNLIAPAQTLFSILELLALALAAILIYVAPSVVAVGYKHRHAQAIIALDLLLGWTFLGWVGALVWALMAAEPVDLQRPTPPSQEEPPAALHEESDADLLGPRVLRWLGAKTAGVFTRSRSNSQ</sequence>
<dbReference type="PROSITE" id="PS51257">
    <property type="entry name" value="PROKAR_LIPOPROTEIN"/>
    <property type="match status" value="1"/>
</dbReference>
<dbReference type="InterPro" id="IPR016410">
    <property type="entry name" value="Phage_imm"/>
</dbReference>